<dbReference type="EMBL" id="CAWYQH010000001">
    <property type="protein sequence ID" value="CAK8671612.1"/>
    <property type="molecule type" value="Genomic_DNA"/>
</dbReference>
<protein>
    <recommendedName>
        <fullName evidence="4">FGFR1 oncogene partner (FOP) N-terminal dimerisation domain-containing protein</fullName>
    </recommendedName>
</protein>
<name>A0ABP0EZZ4_CLALP</name>
<keyword evidence="2" id="KW-0206">Cytoskeleton</keyword>
<reference evidence="5 6" key="1">
    <citation type="submission" date="2024-02" db="EMBL/GenBank/DDBJ databases">
        <authorList>
            <person name="Daric V."/>
            <person name="Darras S."/>
        </authorList>
    </citation>
    <scope>NUCLEOTIDE SEQUENCE [LARGE SCALE GENOMIC DNA]</scope>
</reference>
<dbReference type="PANTHER" id="PTHR15431:SF9">
    <property type="entry name" value="CENTROSOMAL PROTEIN 43"/>
    <property type="match status" value="1"/>
</dbReference>
<feature type="region of interest" description="Disordered" evidence="3">
    <location>
        <begin position="315"/>
        <end position="404"/>
    </location>
</feature>
<dbReference type="InterPro" id="IPR018993">
    <property type="entry name" value="FOP_dimerisation-dom_N"/>
</dbReference>
<evidence type="ECO:0000256" key="3">
    <source>
        <dbReference type="SAM" id="MobiDB-lite"/>
    </source>
</evidence>
<feature type="domain" description="FGFR1 oncogene partner (FOP) N-terminal dimerisation" evidence="4">
    <location>
        <begin position="49"/>
        <end position="126"/>
    </location>
</feature>
<evidence type="ECO:0000313" key="6">
    <source>
        <dbReference type="Proteomes" id="UP001642483"/>
    </source>
</evidence>
<dbReference type="Pfam" id="PF09398">
    <property type="entry name" value="FOP_dimer"/>
    <property type="match status" value="1"/>
</dbReference>
<keyword evidence="6" id="KW-1185">Reference proteome</keyword>
<comment type="caution">
    <text evidence="5">The sequence shown here is derived from an EMBL/GenBank/DDBJ whole genome shotgun (WGS) entry which is preliminary data.</text>
</comment>
<proteinExistence type="predicted"/>
<evidence type="ECO:0000313" key="5">
    <source>
        <dbReference type="EMBL" id="CAK8671612.1"/>
    </source>
</evidence>
<accession>A0ABP0EZZ4</accession>
<evidence type="ECO:0000259" key="4">
    <source>
        <dbReference type="Pfam" id="PF09398"/>
    </source>
</evidence>
<dbReference type="Gene3D" id="1.20.960.40">
    <property type="match status" value="1"/>
</dbReference>
<feature type="compositionally biased region" description="Low complexity" evidence="3">
    <location>
        <begin position="371"/>
        <end position="380"/>
    </location>
</feature>
<sequence length="404" mass="45183">MSAVDEDTELRDLLVQTLDKNGVLGKIKAELRASIFLALEAQDQLQNPAPLANKKLQNCLSEVEGQTCIDLIHDFLNFFNLDYTREVFVPESSTNNFKSRAQLCHQLSIKETGDVQTAPALVSLVKERTKDTLSEFQVKSAQGLFMENCKYGSDSISQKTAVDVLSKLSPGFPVFLLERFVVEEASSLTAVNCRKFIQIYEKLYTACHGFIVGVQTSIPQSSENSFDGAKSEQEFIQQTVGLSEKQSDSFQSSDPLKHSISPSKGVPVDYLKPAVYPDDTMDVAYDQFFDDDIYSKPKDLPDTFVDARPTNVRKLPPVLHNASEPSKTDWSQTAKSSSFDEDKKQSSLEYEDDFNTTSHASITEDIHEDSLLSSESSAAELTEDRSLSERHPAKVDYMEDIKKY</sequence>
<feature type="compositionally biased region" description="Polar residues" evidence="3">
    <location>
        <begin position="323"/>
        <end position="337"/>
    </location>
</feature>
<evidence type="ECO:0000256" key="2">
    <source>
        <dbReference type="ARBA" id="ARBA00023212"/>
    </source>
</evidence>
<gene>
    <name evidence="5" type="ORF">CVLEPA_LOCUS661</name>
</gene>
<organism evidence="5 6">
    <name type="scientific">Clavelina lepadiformis</name>
    <name type="common">Light-bulb sea squirt</name>
    <name type="synonym">Ascidia lepadiformis</name>
    <dbReference type="NCBI Taxonomy" id="159417"/>
    <lineage>
        <taxon>Eukaryota</taxon>
        <taxon>Metazoa</taxon>
        <taxon>Chordata</taxon>
        <taxon>Tunicata</taxon>
        <taxon>Ascidiacea</taxon>
        <taxon>Aplousobranchia</taxon>
        <taxon>Clavelinidae</taxon>
        <taxon>Clavelina</taxon>
    </lineage>
</organism>
<evidence type="ECO:0000256" key="1">
    <source>
        <dbReference type="ARBA" id="ARBA00022490"/>
    </source>
</evidence>
<dbReference type="Proteomes" id="UP001642483">
    <property type="component" value="Unassembled WGS sequence"/>
</dbReference>
<dbReference type="PANTHER" id="PTHR15431">
    <property type="entry name" value="FGFR1 ONCOGENE PARTNER/LISH DOMAIN-CONTAINING PROTEIN"/>
    <property type="match status" value="1"/>
</dbReference>
<feature type="compositionally biased region" description="Basic and acidic residues" evidence="3">
    <location>
        <begin position="382"/>
        <end position="404"/>
    </location>
</feature>
<keyword evidence="1" id="KW-0963">Cytoplasm</keyword>